<dbReference type="FunFam" id="1.10.510.10:FF:000087">
    <property type="entry name" value="Mitogen-activated protein kinase kinase kinase 12"/>
    <property type="match status" value="1"/>
</dbReference>
<feature type="coiled-coil region" evidence="10">
    <location>
        <begin position="476"/>
        <end position="521"/>
    </location>
</feature>
<keyword evidence="10" id="KW-0175">Coiled coil</keyword>
<dbReference type="GO" id="GO:0005524">
    <property type="term" value="F:ATP binding"/>
    <property type="evidence" value="ECO:0007669"/>
    <property type="project" value="UniProtKB-KW"/>
</dbReference>
<evidence type="ECO:0000256" key="9">
    <source>
        <dbReference type="ARBA" id="ARBA00048329"/>
    </source>
</evidence>
<dbReference type="EMBL" id="KL250532">
    <property type="protein sequence ID" value="KGB33104.1"/>
    <property type="molecule type" value="Genomic_DNA"/>
</dbReference>
<feature type="compositionally biased region" description="Basic and acidic residues" evidence="11">
    <location>
        <begin position="1545"/>
        <end position="1561"/>
    </location>
</feature>
<dbReference type="GeneID" id="24589022"/>
<dbReference type="EC" id="2.7.11.25" evidence="2"/>
<keyword evidence="5" id="KW-0547">Nucleotide-binding</keyword>
<evidence type="ECO:0000256" key="1">
    <source>
        <dbReference type="ARBA" id="ARBA00006529"/>
    </source>
</evidence>
<evidence type="ECO:0000256" key="10">
    <source>
        <dbReference type="SAM" id="Coils"/>
    </source>
</evidence>
<dbReference type="CDD" id="cd14059">
    <property type="entry name" value="STKc_MAP3K12_13"/>
    <property type="match status" value="1"/>
</dbReference>
<evidence type="ECO:0000313" key="13">
    <source>
        <dbReference type="EMBL" id="KAH9579534.1"/>
    </source>
</evidence>
<dbReference type="EMBL" id="AMPZ03000008">
    <property type="protein sequence ID" value="KAH9579534.1"/>
    <property type="molecule type" value="Genomic_DNA"/>
</dbReference>
<dbReference type="InterPro" id="IPR000719">
    <property type="entry name" value="Prot_kinase_dom"/>
</dbReference>
<evidence type="ECO:0000256" key="6">
    <source>
        <dbReference type="ARBA" id="ARBA00022777"/>
    </source>
</evidence>
<organism evidence="14">
    <name type="scientific">Schistosoma haematobium</name>
    <name type="common">Blood fluke</name>
    <dbReference type="NCBI Taxonomy" id="6185"/>
    <lineage>
        <taxon>Eukaryota</taxon>
        <taxon>Metazoa</taxon>
        <taxon>Spiralia</taxon>
        <taxon>Lophotrochozoa</taxon>
        <taxon>Platyhelminthes</taxon>
        <taxon>Trematoda</taxon>
        <taxon>Digenea</taxon>
        <taxon>Strigeidida</taxon>
        <taxon>Schistosomatoidea</taxon>
        <taxon>Schistosomatidae</taxon>
        <taxon>Schistosoma</taxon>
    </lineage>
</organism>
<evidence type="ECO:0000256" key="11">
    <source>
        <dbReference type="SAM" id="MobiDB-lite"/>
    </source>
</evidence>
<proteinExistence type="inferred from homology"/>
<dbReference type="Gene3D" id="3.30.200.20">
    <property type="entry name" value="Phosphorylase Kinase, domain 1"/>
    <property type="match status" value="1"/>
</dbReference>
<dbReference type="Pfam" id="PF07714">
    <property type="entry name" value="PK_Tyr_Ser-Thr"/>
    <property type="match status" value="1"/>
</dbReference>
<dbReference type="GO" id="GO:0004709">
    <property type="term" value="F:MAP kinase kinase kinase activity"/>
    <property type="evidence" value="ECO:0007669"/>
    <property type="project" value="UniProtKB-EC"/>
</dbReference>
<comment type="catalytic activity">
    <reaction evidence="8">
        <text>L-threonyl-[protein] + ATP = O-phospho-L-threonyl-[protein] + ADP + H(+)</text>
        <dbReference type="Rhea" id="RHEA:46608"/>
        <dbReference type="Rhea" id="RHEA-COMP:11060"/>
        <dbReference type="Rhea" id="RHEA-COMP:11605"/>
        <dbReference type="ChEBI" id="CHEBI:15378"/>
        <dbReference type="ChEBI" id="CHEBI:30013"/>
        <dbReference type="ChEBI" id="CHEBI:30616"/>
        <dbReference type="ChEBI" id="CHEBI:61977"/>
        <dbReference type="ChEBI" id="CHEBI:456216"/>
        <dbReference type="EC" id="2.7.11.25"/>
    </reaction>
</comment>
<dbReference type="GO" id="GO:0005737">
    <property type="term" value="C:cytoplasm"/>
    <property type="evidence" value="ECO:0007669"/>
    <property type="project" value="TreeGrafter"/>
</dbReference>
<feature type="region of interest" description="Disordered" evidence="11">
    <location>
        <begin position="58"/>
        <end position="79"/>
    </location>
</feature>
<dbReference type="PROSITE" id="PS00108">
    <property type="entry name" value="PROTEIN_KINASE_ST"/>
    <property type="match status" value="1"/>
</dbReference>
<feature type="compositionally biased region" description="Acidic residues" evidence="11">
    <location>
        <begin position="1523"/>
        <end position="1544"/>
    </location>
</feature>
<dbReference type="InterPro" id="IPR001245">
    <property type="entry name" value="Ser-Thr/Tyr_kinase_cat_dom"/>
</dbReference>
<evidence type="ECO:0000256" key="2">
    <source>
        <dbReference type="ARBA" id="ARBA00012406"/>
    </source>
</evidence>
<evidence type="ECO:0000313" key="15">
    <source>
        <dbReference type="Proteomes" id="UP000471633"/>
    </source>
</evidence>
<reference evidence="14" key="1">
    <citation type="journal article" date="2012" name="Nat. Genet.">
        <title>Whole-genome sequence of Schistosoma haematobium.</title>
        <authorList>
            <person name="Young N.D."/>
            <person name="Jex A.R."/>
            <person name="Li B."/>
            <person name="Liu S."/>
            <person name="Yang L."/>
            <person name="Xiong Z."/>
            <person name="Li Y."/>
            <person name="Cantacessi C."/>
            <person name="Hall R.S."/>
            <person name="Xu X."/>
            <person name="Chen F."/>
            <person name="Wu X."/>
            <person name="Zerlotini A."/>
            <person name="Oliveira G."/>
            <person name="Hofmann A."/>
            <person name="Zhang G."/>
            <person name="Fang X."/>
            <person name="Kang Y."/>
            <person name="Campbell B.E."/>
            <person name="Loukas A."/>
            <person name="Ranganathan S."/>
            <person name="Rollinson D."/>
            <person name="Rinaldi G."/>
            <person name="Brindley P.J."/>
            <person name="Yang H."/>
            <person name="Wang J."/>
            <person name="Wang J."/>
            <person name="Gasser R.B."/>
        </authorList>
    </citation>
    <scope>NUCLEOTIDE SEQUENCE [LARGE SCALE GENOMIC DNA]</scope>
</reference>
<evidence type="ECO:0000256" key="4">
    <source>
        <dbReference type="ARBA" id="ARBA00022679"/>
    </source>
</evidence>
<dbReference type="InterPro" id="IPR051681">
    <property type="entry name" value="Ser/Thr_Kinases-Pseudokinases"/>
</dbReference>
<reference evidence="13" key="3">
    <citation type="submission" date="2021-06" db="EMBL/GenBank/DDBJ databases">
        <title>Chromosome-level genome assembly for S. haematobium.</title>
        <authorList>
            <person name="Stroehlein A.J."/>
        </authorList>
    </citation>
    <scope>NUCLEOTIDE SEQUENCE</scope>
</reference>
<dbReference type="KEGG" id="shx:MS3_00009652"/>
<evidence type="ECO:0000256" key="5">
    <source>
        <dbReference type="ARBA" id="ARBA00022741"/>
    </source>
</evidence>
<keyword evidence="3" id="KW-0723">Serine/threonine-protein kinase</keyword>
<evidence type="ECO:0000256" key="3">
    <source>
        <dbReference type="ARBA" id="ARBA00022527"/>
    </source>
</evidence>
<dbReference type="PANTHER" id="PTHR44329:SF304">
    <property type="entry name" value="MITOGEN-ACTIVATED PROTEIN KINASE KINASE KINASE 13-LIKE ISOFORM X1"/>
    <property type="match status" value="1"/>
</dbReference>
<comment type="catalytic activity">
    <reaction evidence="9">
        <text>L-seryl-[protein] + ATP = O-phospho-L-seryl-[protein] + ADP + H(+)</text>
        <dbReference type="Rhea" id="RHEA:17989"/>
        <dbReference type="Rhea" id="RHEA-COMP:9863"/>
        <dbReference type="Rhea" id="RHEA-COMP:11604"/>
        <dbReference type="ChEBI" id="CHEBI:15378"/>
        <dbReference type="ChEBI" id="CHEBI:29999"/>
        <dbReference type="ChEBI" id="CHEBI:30616"/>
        <dbReference type="ChEBI" id="CHEBI:83421"/>
        <dbReference type="ChEBI" id="CHEBI:456216"/>
        <dbReference type="EC" id="2.7.11.25"/>
    </reaction>
</comment>
<dbReference type="PANTHER" id="PTHR44329">
    <property type="entry name" value="SERINE/THREONINE-PROTEIN KINASE TNNI3K-RELATED"/>
    <property type="match status" value="1"/>
</dbReference>
<dbReference type="RefSeq" id="XP_051064481.1">
    <property type="nucleotide sequence ID" value="XM_051218048.1"/>
</dbReference>
<keyword evidence="6 14" id="KW-0418">Kinase</keyword>
<dbReference type="PROSITE" id="PS50011">
    <property type="entry name" value="PROTEIN_KINASE_DOM"/>
    <property type="match status" value="1"/>
</dbReference>
<dbReference type="SMART" id="SM00220">
    <property type="entry name" value="S_TKc"/>
    <property type="match status" value="1"/>
</dbReference>
<feature type="compositionally biased region" description="Low complexity" evidence="11">
    <location>
        <begin position="59"/>
        <end position="79"/>
    </location>
</feature>
<gene>
    <name evidence="13" type="ORF">MS3_00009652</name>
    <name evidence="14" type="ORF">MS3_01266</name>
</gene>
<comment type="similarity">
    <text evidence="1">Belongs to the protein kinase superfamily. STE Ser/Thr protein kinase family. MAP kinase kinase kinase subfamily.</text>
</comment>
<feature type="region of interest" description="Disordered" evidence="11">
    <location>
        <begin position="1020"/>
        <end position="1042"/>
    </location>
</feature>
<evidence type="ECO:0000259" key="12">
    <source>
        <dbReference type="PROSITE" id="PS50011"/>
    </source>
</evidence>
<reference evidence="13" key="4">
    <citation type="journal article" date="2022" name="PLoS Pathog.">
        <title>Chromosome-level genome of Schistosoma haematobium underpins genome-wide explorations of molecular variation.</title>
        <authorList>
            <person name="Stroehlein A.J."/>
            <person name="Korhonen P.K."/>
            <person name="Lee V.V."/>
            <person name="Ralph S.A."/>
            <person name="Mentink-Kane M."/>
            <person name="You H."/>
            <person name="McManus D.P."/>
            <person name="Tchuente L.T."/>
            <person name="Stothard J.R."/>
            <person name="Kaur P."/>
            <person name="Dudchenko O."/>
            <person name="Aiden E.L."/>
            <person name="Yang B."/>
            <person name="Yang H."/>
            <person name="Emery A.M."/>
            <person name="Webster B.L."/>
            <person name="Brindley P.J."/>
            <person name="Rollinson D."/>
            <person name="Chang B.C.H."/>
            <person name="Gasser R.B."/>
            <person name="Young N.D."/>
        </authorList>
    </citation>
    <scope>NUCLEOTIDE SEQUENCE</scope>
</reference>
<feature type="compositionally biased region" description="Basic and acidic residues" evidence="11">
    <location>
        <begin position="1032"/>
        <end position="1042"/>
    </location>
</feature>
<dbReference type="InterPro" id="IPR011009">
    <property type="entry name" value="Kinase-like_dom_sf"/>
</dbReference>
<reference evidence="13" key="2">
    <citation type="journal article" date="2019" name="Gigascience">
        <title>High-quality Schistosoma haematobium genome achieved by single-molecule and long-range sequencing.</title>
        <authorList>
            <person name="Stroehlein A.J."/>
            <person name="Korhonen P.K."/>
            <person name="Chong T.M."/>
            <person name="Lim Y.L."/>
            <person name="Chan K.G."/>
            <person name="Webster B."/>
            <person name="Rollinson D."/>
            <person name="Brindley P.J."/>
            <person name="Gasser R.B."/>
            <person name="Young N.D."/>
        </authorList>
    </citation>
    <scope>NUCLEOTIDE SEQUENCE</scope>
</reference>
<evidence type="ECO:0000256" key="7">
    <source>
        <dbReference type="ARBA" id="ARBA00022840"/>
    </source>
</evidence>
<name>A0A094ZJL4_SCHHA</name>
<feature type="compositionally biased region" description="Low complexity" evidence="11">
    <location>
        <begin position="1020"/>
        <end position="1031"/>
    </location>
</feature>
<dbReference type="Gene3D" id="1.10.510.10">
    <property type="entry name" value="Transferase(Phosphotransferase) domain 1"/>
    <property type="match status" value="1"/>
</dbReference>
<keyword evidence="4" id="KW-0808">Transferase</keyword>
<evidence type="ECO:0000256" key="8">
    <source>
        <dbReference type="ARBA" id="ARBA00047559"/>
    </source>
</evidence>
<accession>A0A094ZJL4</accession>
<evidence type="ECO:0000313" key="14">
    <source>
        <dbReference type="EMBL" id="KGB33104.1"/>
    </source>
</evidence>
<dbReference type="Proteomes" id="UP000471633">
    <property type="component" value="Unassembled WGS sequence"/>
</dbReference>
<sequence>MLTSYMNTRKPTVFNCRISSSSSNSNEDKSLDNNCSNHSATNIMAQFVCSRSKSIQHASNNNTGTTSINTNTTATPNNSNHNSVVGDGMNKFNNTLNNHVLMSDPFVDTTTSTTHTINHINKDFGIKNILTERNIFDKFLSCFRPFIYLIQKQKSFPSSDQDLPWEVPFESVTDLVWIGSGAQGVVFRGCFRDELIAVKKVNKQSDTDIRHLRYLNHPNVIKFKGVCVEQPCYCILMEYCPYGQLYEIIHSGNPISPSLICSWVKQIADGMHYLHSCKIIHRDLKSPNVLIGYNHVLKISDFGASREWTENSTKMSFTGTVAWMAPEVIRNEPCSFKVDVWSYGVLLWELLTGEIPYHNVDSTAILWGVGSENLRLPVPVTCPSELRVLMKTCWNIKPRNRPSFRQILSHLNVTCSRLLQYTDDEFISLRQLWKEEITVYLQDIRLEGQCTPKLEVMLIRRRREELCHAQDIRRCYDDKRERANELYMELKILLAECEEEKRKAERERLHYESLIQELNTNRKQQNEFNQQKCSTEEKKFVDNEKLQYFNDIENTNDCITTHSNKQQFPFSTLSTFSLGRKLSDFYYRRRNDFKFTKSILQSSLLLPLSIGNNNTHSSIHTTDIIHKSNINRLELLKNHHYYFTIPNSLEQFNEIYYLGYLIYNNLFNNNTTNNNNISSSCSSRINKKQKCPFCGNLYSSLINNMEFLKSYHHHHHRNNHHLRRALTLSMLEYKLKDQQLTDSSMIYNELYNTTNDNNNNSNIQPSSLLHNTKKQFTSTNSLHQLVNVPSPPPPPAYDSVITTDNQVVRGHHQNVPEQTMVRSNFTHISDIHNKNNNNGSQTFCNHHDHRTDVTSSPSSVKSVHHQLKDTVKTTCSRTTDITTTYTTTTTSNLRDSDNSTNNSDKIQFDVMLNPAINETKKKMINDNEMLFKTGLSKTTIKIDNEKSKEDKMTGCHVNVINWLNPANNSINVHQSSNDNNLTSKYYPTNYRLKRSISQDSLLCYLKKLQSIKNINEKYTNINTTHNDNNNTTDKDNHTTDNDDHNNTTIKSLKNQFPLINKKFSSCISIFSTINYYKSSQLSYLTSFKEFPNNHIYHQLKVMNERDYFKANIIHKSFIHSYQPQQISSNDESHIDSTLDKTIQDQNLKILRDNKVEDGDLKIITTVGFPFLEHVSPLWSPSKDLSRHKRQMIKSMDNNNNNNNNNKSDFGLLSLPTSVSPKYSASIPTIPRRSNSNKIHVDHNNDNSVLNQTTHMSSVVTTTSSSYLPMHNNNNSRENLENENIQLRKYPGRRNFTINESYLKNSSTTMPDQISRPLRSRYYHHRHHSRLYSFSQPRRNSSSLLDLNSNYRSTSFSASSSPLSSSIGTHTHMSIENLANELQSHMIDSLSDKEYHVRRVCSRLRKQQQQQQQQQYQKQPIPIQFTTDDISAPNPASLASSPLPPPIIITSLNGSCSRLIISNDDNNITNEENPLVERVRPIFHYLPDQSFTIEQNNLNSQLCGPNPKVFITSTCTTISSITEAEADLSDDDDNDDDHDGPETELSESHNDHSVLLLNKEEIETMSDDFSN</sequence>
<feature type="region of interest" description="Disordered" evidence="11">
    <location>
        <begin position="1523"/>
        <end position="1570"/>
    </location>
</feature>
<dbReference type="SUPFAM" id="SSF56112">
    <property type="entry name" value="Protein kinase-like (PK-like)"/>
    <property type="match status" value="1"/>
</dbReference>
<dbReference type="CTD" id="24589022"/>
<feature type="domain" description="Protein kinase" evidence="12">
    <location>
        <begin position="172"/>
        <end position="413"/>
    </location>
</feature>
<keyword evidence="7" id="KW-0067">ATP-binding</keyword>
<dbReference type="InterPro" id="IPR008271">
    <property type="entry name" value="Ser/Thr_kinase_AS"/>
</dbReference>
<protein>
    <recommendedName>
        <fullName evidence="2">mitogen-activated protein kinase kinase kinase</fullName>
        <ecNumber evidence="2">2.7.11.25</ecNumber>
    </recommendedName>
</protein>
<dbReference type="PRINTS" id="PR00109">
    <property type="entry name" value="TYRKINASE"/>
</dbReference>
<keyword evidence="15" id="KW-1185">Reference proteome</keyword>